<dbReference type="SUPFAM" id="SSF53335">
    <property type="entry name" value="S-adenosyl-L-methionine-dependent methyltransferases"/>
    <property type="match status" value="1"/>
</dbReference>
<dbReference type="GO" id="GO:0032259">
    <property type="term" value="P:methylation"/>
    <property type="evidence" value="ECO:0007669"/>
    <property type="project" value="UniProtKB-KW"/>
</dbReference>
<dbReference type="GO" id="GO:0008757">
    <property type="term" value="F:S-adenosylmethionine-dependent methyltransferase activity"/>
    <property type="evidence" value="ECO:0007669"/>
    <property type="project" value="UniProtKB-ARBA"/>
</dbReference>
<dbReference type="Pfam" id="PF05175">
    <property type="entry name" value="MTS"/>
    <property type="match status" value="1"/>
</dbReference>
<dbReference type="InterPro" id="IPR003696">
    <property type="entry name" value="Carbtransf_dom"/>
</dbReference>
<dbReference type="Gene3D" id="3.90.870.20">
    <property type="entry name" value="Carbamoyltransferase, C-terminal domain"/>
    <property type="match status" value="1"/>
</dbReference>
<feature type="domain" description="Carbamoyltransferase" evidence="2">
    <location>
        <begin position="104"/>
        <end position="335"/>
    </location>
</feature>
<dbReference type="SUPFAM" id="SSF53067">
    <property type="entry name" value="Actin-like ATPase domain"/>
    <property type="match status" value="1"/>
</dbReference>
<keyword evidence="5" id="KW-0489">Methyltransferase</keyword>
<dbReference type="CDD" id="cd02440">
    <property type="entry name" value="AdoMet_MTases"/>
    <property type="match status" value="1"/>
</dbReference>
<evidence type="ECO:0000259" key="3">
    <source>
        <dbReference type="Pfam" id="PF05175"/>
    </source>
</evidence>
<evidence type="ECO:0000259" key="2">
    <source>
        <dbReference type="Pfam" id="PF02543"/>
    </source>
</evidence>
<dbReference type="Proteomes" id="UP000599391">
    <property type="component" value="Unassembled WGS sequence"/>
</dbReference>
<sequence>MEMTQYHMGMNLGHERSVAIAKDGEIVVAIEQERLDRHKYSPGYMLHAPGVAAQMQIPAEAMRYCLDACNITLSDLATITANMPGHDCAPDILRRVLPAEIIDKVMRIPSHHLAHAYSAYWPSGFDQALILAVDATGSTTSAHCTESYTLYEGRGQTITTLHSEMVAAHLAQLSTLGFVYEYITRKAGFVTQVGDKIQHAEAGKLMGLAPFGKNQPNWHSWIQTTEESFSLKISAYDIFLEVAALEKRYDNKEGKPYLRPYLVDLAYKVQKELEQALLHIVSLAIKRTGLKKLCIAGGVGLNSVANYELLRQLQLDDIFIFPAAGDSGIAAGCALWAYNTLGGGQKRVSLTKATLGRHYGSKQISQAIRHFQDSVEVEELTPDEMITRTAQVLGQGSIVARFEGGAEYGPRALGHRSIMADPTFKRMKDILNMRVKFREAFRPFAPVIPLEAVSQVFEQQVASPFMLLVPPIKAEFQELLPAITHVDGTGRVQTVTDQANPYFYRLCYKLVEERQGPPVLLNTSFNVAGQPIVETPLEAIATFLGTDIDYLAIENVWISKRHVPVRSYEDHLAKVGDITLPHGLPSDVPDVTDLMAKLDRALFFDQTVDCPWSFEELQILSAEGAQYKETSVLFPETPFYNSLQTKLSSDVILLLNPLSKSTLVDLKQQVRSSNYTFAELQLLLAVLNASDSSLEQMRVDLCLTNLEFTQKIAWATQQLQIYRLEPAYPYLKPLPQDSSLPPASNQTFAPFESENFSARCILRNLYECLQQAGYNESNICQLLGVTSQQQIEPTYLHYYDRYRLPQSILGDLIRLFLLRGVLKQARLQEIFGNELFSTLCSLGMLIHCGEDWKSRVDLFAVAGLYLATDHRYMILAEDHFDEDAVMYVGMDSMGLVYTAPQYLANRVLDLCCGSGIQSLVASRYAKEVVGVDINPRAIRFARFNAQLNGVSNTQFYLGNLYEAVSGNFDTILANPPFVPSPNEQCRFRDGGEDGEEILARIISESAKNLTPDGRLFIVTDLVNLQEYESKLERWWQGGLAHKLVLSTADRNDILFSVPHCHTAFNQTLEQYNIELDQWLQNFHTKGLQAVNFGYILICRVNATHTSSYYSRTIHNPHQPIHQQVQKYFQQRQLLEAQQIHNYFLALSPDLRFRLETSPKTGERQIELFSANNPYFTTYPISEQMYRLLQDVNQCQPTWAAYATAINQDWLYELIYKGILYLTPEAPNIKRNRRLNDPPPTEGLKIEELETKTTPTCVSSYLR</sequence>
<dbReference type="PANTHER" id="PTHR34847:SF1">
    <property type="entry name" value="NODULATION PROTEIN U"/>
    <property type="match status" value="1"/>
</dbReference>
<organism evidence="5 6">
    <name type="scientific">Atlanticothrix silvestris CENA357</name>
    <dbReference type="NCBI Taxonomy" id="1725252"/>
    <lineage>
        <taxon>Bacteria</taxon>
        <taxon>Bacillati</taxon>
        <taxon>Cyanobacteriota</taxon>
        <taxon>Cyanophyceae</taxon>
        <taxon>Nostocales</taxon>
        <taxon>Nodulariaceae</taxon>
        <taxon>Atlanticothrix</taxon>
        <taxon>Atlanticothrix silvestris</taxon>
    </lineage>
</organism>
<evidence type="ECO:0000259" key="4">
    <source>
        <dbReference type="Pfam" id="PF16861"/>
    </source>
</evidence>
<keyword evidence="5" id="KW-0808">Transferase</keyword>
<evidence type="ECO:0000313" key="5">
    <source>
        <dbReference type="EMBL" id="MBH8554647.1"/>
    </source>
</evidence>
<dbReference type="InterPro" id="IPR007848">
    <property type="entry name" value="Small_mtfrase_dom"/>
</dbReference>
<protein>
    <submittedName>
        <fullName evidence="5">Methyltransferase</fullName>
    </submittedName>
</protein>
<dbReference type="Pfam" id="PF16861">
    <property type="entry name" value="Carbam_trans_C"/>
    <property type="match status" value="1"/>
</dbReference>
<dbReference type="GO" id="GO:0008170">
    <property type="term" value="F:N-methyltransferase activity"/>
    <property type="evidence" value="ECO:0007669"/>
    <property type="project" value="UniProtKB-ARBA"/>
</dbReference>
<dbReference type="PANTHER" id="PTHR34847">
    <property type="entry name" value="NODULATION PROTEIN U"/>
    <property type="match status" value="1"/>
</dbReference>
<dbReference type="InterPro" id="IPR029063">
    <property type="entry name" value="SAM-dependent_MTases_sf"/>
</dbReference>
<keyword evidence="6" id="KW-1185">Reference proteome</keyword>
<proteinExistence type="inferred from homology"/>
<evidence type="ECO:0000313" key="6">
    <source>
        <dbReference type="Proteomes" id="UP000599391"/>
    </source>
</evidence>
<dbReference type="InterPro" id="IPR043129">
    <property type="entry name" value="ATPase_NBD"/>
</dbReference>
<gene>
    <name evidence="5" type="ORF">I8751_20260</name>
</gene>
<dbReference type="InterPro" id="IPR031730">
    <property type="entry name" value="Carbam_trans_C"/>
</dbReference>
<evidence type="ECO:0000256" key="1">
    <source>
        <dbReference type="ARBA" id="ARBA00006129"/>
    </source>
</evidence>
<dbReference type="InterPro" id="IPR051338">
    <property type="entry name" value="NodU/CmcH_Carbamoyltrnsfr"/>
</dbReference>
<name>A0A8J7L702_9CYAN</name>
<dbReference type="CDD" id="cd24098">
    <property type="entry name" value="ASKHA_NBD_TobZ_N"/>
    <property type="match status" value="1"/>
</dbReference>
<feature type="domain" description="Methyltransferase small" evidence="3">
    <location>
        <begin position="895"/>
        <end position="1033"/>
    </location>
</feature>
<dbReference type="InterPro" id="IPR038152">
    <property type="entry name" value="Carbam_trans_C_sf"/>
</dbReference>
<feature type="domain" description="Carbamoyltransferase C-terminal" evidence="4">
    <location>
        <begin position="390"/>
        <end position="560"/>
    </location>
</feature>
<dbReference type="GO" id="GO:0003676">
    <property type="term" value="F:nucleic acid binding"/>
    <property type="evidence" value="ECO:0007669"/>
    <property type="project" value="InterPro"/>
</dbReference>
<dbReference type="Gene3D" id="3.40.50.150">
    <property type="entry name" value="Vaccinia Virus protein VP39"/>
    <property type="match status" value="1"/>
</dbReference>
<dbReference type="InterPro" id="IPR002052">
    <property type="entry name" value="DNA_methylase_N6_adenine_CS"/>
</dbReference>
<comment type="similarity">
    <text evidence="1">Belongs to the NodU/CmcH family.</text>
</comment>
<dbReference type="Pfam" id="PF02543">
    <property type="entry name" value="Carbam_trans_N"/>
    <property type="match status" value="1"/>
</dbReference>
<dbReference type="Gene3D" id="3.30.420.40">
    <property type="match status" value="2"/>
</dbReference>
<accession>A0A8J7L702</accession>
<dbReference type="PROSITE" id="PS00092">
    <property type="entry name" value="N6_MTASE"/>
    <property type="match status" value="1"/>
</dbReference>
<dbReference type="AlphaFoldDB" id="A0A8J7L702"/>
<reference evidence="5 6" key="1">
    <citation type="journal article" date="2021" name="Int. J. Syst. Evol. Microbiol.">
        <title>Amazonocrinis nigriterrae gen. nov., sp. nov., Atlanticothrix silvestris gen. nov., sp. nov. and Dendronalium phyllosphericum gen. nov., sp. nov., nostocacean cyanobacteria from Brazilian environments.</title>
        <authorList>
            <person name="Alvarenga D.O."/>
            <person name="Andreote A.P.D."/>
            <person name="Branco L.H.Z."/>
            <person name="Delbaje E."/>
            <person name="Cruz R.B."/>
            <person name="Varani A.M."/>
            <person name="Fiore M.F."/>
        </authorList>
    </citation>
    <scope>NUCLEOTIDE SEQUENCE [LARGE SCALE GENOMIC DNA]</scope>
    <source>
        <strain evidence="5 6">CENA357</strain>
    </source>
</reference>
<comment type="caution">
    <text evidence="5">The sequence shown here is derived from an EMBL/GenBank/DDBJ whole genome shotgun (WGS) entry which is preliminary data.</text>
</comment>
<dbReference type="EMBL" id="JAECZB010000080">
    <property type="protein sequence ID" value="MBH8554647.1"/>
    <property type="molecule type" value="Genomic_DNA"/>
</dbReference>